<sequence>MTSVIVSLDSPSPSPAMASTASAILTTPSRARHFTSVKDMLLLTEDLEVSLAKEPPPPSTKLKRPNKSAILSRKSTNSPSLLSRNGKILGKATKPLSSCTSTSAPKLKTIDSFDIFAVPSSQPEEEEDGKLLETLPNGTKKPYFSAKRLWTPVKENSRPEVIDLCTPDDVAKAAATGAFVSLLDSYKHDGISTITGPPDLLSHDEPLKKGRLIGLVNITGRKSPLLPLVNGQPKEESTSKAATKAVPKTKKPKTKKSIKTITGLAVAPYLPAEVGSTAPQTLPETSVDEVVEELKPKKPRKKRETTATKATKPKKVSKKSTSAHPPLLSPKSVQKNMDTQTFVFGTSSQLLKADPPEEGWMLETTGRKLNTIQTHAKIHSRATWDLENFSDTENEVIRRPTIQSECAVDTSGWGIADLDILKGKSKNGMGMWSMGSRGLLGELHSVEVMDLVDEDDLDDILSQRVPLQQPKAVEPKAKESLSKGLKQPAKETTKENAAPSMPKDLPTVHWTQLPTPASTNPDSGSSKPQSTTKGETIKSTTLSNRPNFEGFTMVQLQTQLQKYGYKPVKSRNTMIQILNRCWDSAEIMAANPPEPVEIKPRAPAKGKGKKKVAGDTEVEIAPKKRGRKPRNVVEVDGEMDGPKPKRRKSSTAAGKLDTSTLFKHIAAAIKHQSTSPDANNQSWWQRILMDETIVVEELAEWLVKSGLQAAGVGGSVWVDCGVYESSIDVTLMQKRVDAVKMWCEARSVSFVERSTR</sequence>
<evidence type="ECO:0000256" key="3">
    <source>
        <dbReference type="ARBA" id="ARBA00022763"/>
    </source>
</evidence>
<evidence type="ECO:0000313" key="10">
    <source>
        <dbReference type="Proteomes" id="UP001373714"/>
    </source>
</evidence>
<protein>
    <recommendedName>
        <fullName evidence="7">Structure-specific endonuclease subunit SLX4</fullName>
    </recommendedName>
</protein>
<feature type="compositionally biased region" description="Basic residues" evidence="8">
    <location>
        <begin position="602"/>
        <end position="611"/>
    </location>
</feature>
<feature type="region of interest" description="Disordered" evidence="8">
    <location>
        <begin position="594"/>
        <end position="653"/>
    </location>
</feature>
<dbReference type="GO" id="GO:0033557">
    <property type="term" value="C:Slx1-Slx4 complex"/>
    <property type="evidence" value="ECO:0007669"/>
    <property type="project" value="InterPro"/>
</dbReference>
<feature type="region of interest" description="Disordered" evidence="8">
    <location>
        <begin position="50"/>
        <end position="85"/>
    </location>
</feature>
<reference evidence="9 10" key="1">
    <citation type="submission" date="2019-10" db="EMBL/GenBank/DDBJ databases">
        <authorList>
            <person name="Palmer J.M."/>
        </authorList>
    </citation>
    <scope>NUCLEOTIDE SEQUENCE [LARGE SCALE GENOMIC DNA]</scope>
    <source>
        <strain evidence="9 10">TWF730</strain>
    </source>
</reference>
<dbReference type="GO" id="GO:0006260">
    <property type="term" value="P:DNA replication"/>
    <property type="evidence" value="ECO:0007669"/>
    <property type="project" value="InterPro"/>
</dbReference>
<name>A0AAV9UD43_9PEZI</name>
<keyword evidence="6" id="KW-0539">Nucleus</keyword>
<keyword evidence="9" id="KW-0540">Nuclease</keyword>
<dbReference type="InterPro" id="IPR018574">
    <property type="entry name" value="Structure-sp_endonuc_su_Slx4"/>
</dbReference>
<dbReference type="GO" id="GO:0004519">
    <property type="term" value="F:endonuclease activity"/>
    <property type="evidence" value="ECO:0007669"/>
    <property type="project" value="UniProtKB-KW"/>
</dbReference>
<keyword evidence="9" id="KW-0255">Endonuclease</keyword>
<accession>A0AAV9UD43</accession>
<dbReference type="GO" id="GO:0006310">
    <property type="term" value="P:DNA recombination"/>
    <property type="evidence" value="ECO:0007669"/>
    <property type="project" value="UniProtKB-KW"/>
</dbReference>
<dbReference type="EMBL" id="JAVHNS010000011">
    <property type="protein sequence ID" value="KAK6340400.1"/>
    <property type="molecule type" value="Genomic_DNA"/>
</dbReference>
<evidence type="ECO:0000256" key="1">
    <source>
        <dbReference type="ARBA" id="ARBA00004123"/>
    </source>
</evidence>
<evidence type="ECO:0000256" key="2">
    <source>
        <dbReference type="ARBA" id="ARBA00006661"/>
    </source>
</evidence>
<organism evidence="9 10">
    <name type="scientific">Orbilia blumenaviensis</name>
    <dbReference type="NCBI Taxonomy" id="1796055"/>
    <lineage>
        <taxon>Eukaryota</taxon>
        <taxon>Fungi</taxon>
        <taxon>Dikarya</taxon>
        <taxon>Ascomycota</taxon>
        <taxon>Pezizomycotina</taxon>
        <taxon>Orbiliomycetes</taxon>
        <taxon>Orbiliales</taxon>
        <taxon>Orbiliaceae</taxon>
        <taxon>Orbilia</taxon>
    </lineage>
</organism>
<comment type="subcellular location">
    <subcellularLocation>
        <location evidence="1">Nucleus</location>
    </subcellularLocation>
</comment>
<feature type="compositionally biased region" description="Polar residues" evidence="8">
    <location>
        <begin position="509"/>
        <end position="545"/>
    </location>
</feature>
<comment type="similarity">
    <text evidence="2">Belongs to the SLX4 family.</text>
</comment>
<feature type="region of interest" description="Disordered" evidence="8">
    <location>
        <begin position="226"/>
        <end position="254"/>
    </location>
</feature>
<feature type="region of interest" description="Disordered" evidence="8">
    <location>
        <begin position="275"/>
        <end position="332"/>
    </location>
</feature>
<keyword evidence="3" id="KW-0227">DNA damage</keyword>
<feature type="region of interest" description="Disordered" evidence="8">
    <location>
        <begin position="466"/>
        <end position="545"/>
    </location>
</feature>
<dbReference type="Proteomes" id="UP001373714">
    <property type="component" value="Unassembled WGS sequence"/>
</dbReference>
<keyword evidence="10" id="KW-1185">Reference proteome</keyword>
<evidence type="ECO:0000256" key="6">
    <source>
        <dbReference type="ARBA" id="ARBA00023242"/>
    </source>
</evidence>
<evidence type="ECO:0000256" key="5">
    <source>
        <dbReference type="ARBA" id="ARBA00023204"/>
    </source>
</evidence>
<gene>
    <name evidence="9" type="primary">SLX4</name>
    <name evidence="9" type="ORF">TWF730_002159</name>
</gene>
<dbReference type="AlphaFoldDB" id="A0AAV9UD43"/>
<comment type="caution">
    <text evidence="9">The sequence shown here is derived from an EMBL/GenBank/DDBJ whole genome shotgun (WGS) entry which is preliminary data.</text>
</comment>
<dbReference type="CDD" id="cd22999">
    <property type="entry name" value="SAP_SLX4"/>
    <property type="match status" value="1"/>
</dbReference>
<keyword evidence="4" id="KW-0233">DNA recombination</keyword>
<evidence type="ECO:0000256" key="7">
    <source>
        <dbReference type="ARBA" id="ARBA00029496"/>
    </source>
</evidence>
<feature type="compositionally biased region" description="Polar residues" evidence="8">
    <location>
        <begin position="73"/>
        <end position="83"/>
    </location>
</feature>
<dbReference type="Pfam" id="PF09494">
    <property type="entry name" value="Slx4"/>
    <property type="match status" value="1"/>
</dbReference>
<evidence type="ECO:0000313" key="9">
    <source>
        <dbReference type="EMBL" id="KAK6340400.1"/>
    </source>
</evidence>
<keyword evidence="9" id="KW-0378">Hydrolase</keyword>
<proteinExistence type="inferred from homology"/>
<evidence type="ECO:0000256" key="8">
    <source>
        <dbReference type="SAM" id="MobiDB-lite"/>
    </source>
</evidence>
<evidence type="ECO:0000256" key="4">
    <source>
        <dbReference type="ARBA" id="ARBA00023172"/>
    </source>
</evidence>
<dbReference type="GO" id="GO:0006281">
    <property type="term" value="P:DNA repair"/>
    <property type="evidence" value="ECO:0007669"/>
    <property type="project" value="UniProtKB-KW"/>
</dbReference>
<keyword evidence="5" id="KW-0234">DNA repair</keyword>